<accession>A0A3P8DWM3</accession>
<evidence type="ECO:0000313" key="2">
    <source>
        <dbReference type="Proteomes" id="UP000272942"/>
    </source>
</evidence>
<proteinExistence type="predicted"/>
<dbReference type="AlphaFoldDB" id="A0A3P8DWM3"/>
<evidence type="ECO:0000313" key="1">
    <source>
        <dbReference type="EMBL" id="VDP36514.1"/>
    </source>
</evidence>
<name>A0A3P8DWM3_9TREM</name>
<gene>
    <name evidence="1" type="ORF">ECPE_LOCUS1316</name>
</gene>
<sequence>MDRMAHDMSIELKNRGARVSVVSLWPGPVRTEYILENTKTSVNKSLRLAAIFGRETCKFVVVIRGAFS</sequence>
<reference evidence="1 2" key="1">
    <citation type="submission" date="2018-11" db="EMBL/GenBank/DDBJ databases">
        <authorList>
            <consortium name="Pathogen Informatics"/>
        </authorList>
    </citation>
    <scope>NUCLEOTIDE SEQUENCE [LARGE SCALE GENOMIC DNA]</scope>
    <source>
        <strain evidence="1 2">Egypt</strain>
    </source>
</reference>
<organism evidence="1 2">
    <name type="scientific">Echinostoma caproni</name>
    <dbReference type="NCBI Taxonomy" id="27848"/>
    <lineage>
        <taxon>Eukaryota</taxon>
        <taxon>Metazoa</taxon>
        <taxon>Spiralia</taxon>
        <taxon>Lophotrochozoa</taxon>
        <taxon>Platyhelminthes</taxon>
        <taxon>Trematoda</taxon>
        <taxon>Digenea</taxon>
        <taxon>Plagiorchiida</taxon>
        <taxon>Echinostomata</taxon>
        <taxon>Echinostomatoidea</taxon>
        <taxon>Echinostomatidae</taxon>
        <taxon>Echinostoma</taxon>
    </lineage>
</organism>
<dbReference type="EMBL" id="UZAN01007381">
    <property type="protein sequence ID" value="VDP36514.1"/>
    <property type="molecule type" value="Genomic_DNA"/>
</dbReference>
<dbReference type="OrthoDB" id="1933717at2759"/>
<dbReference type="Proteomes" id="UP000272942">
    <property type="component" value="Unassembled WGS sequence"/>
</dbReference>
<keyword evidence="2" id="KW-1185">Reference proteome</keyword>
<protein>
    <submittedName>
        <fullName evidence="1">Uncharacterized protein</fullName>
    </submittedName>
</protein>